<feature type="region of interest" description="Disordered" evidence="1">
    <location>
        <begin position="1"/>
        <end position="20"/>
    </location>
</feature>
<dbReference type="CDD" id="cd20710">
    <property type="entry name" value="NOT1_connector"/>
    <property type="match status" value="1"/>
</dbReference>
<dbReference type="VEuPathDB" id="FungiDB:LCOR_06531.1"/>
<accession>A0A068RZ20</accession>
<sequence length="730" mass="83591">MFDQNSSFGSQSPLSRQQPLRDNGVNGAAAAAYLGGSALSINTDMNLEQILLELDRLIRTSGITTCALLPPNHDICLRMRQIPLIISQSMTPMQTMLTFVEKVVYMLYKSNTNFAFEAYTGFLQSLFELSSEVEKETLSWIVYANDERKFNAPVMAMMIRHEMIPLEEYDIQLAKAIRKSGEEKVVQYAVDLLGMCLLSPSPITFMEDHALTLAALHEIQDPPSSVSVLMTELKRIVESPYKSIEKNAMDCMEMRMLLAEWARLCQYPVPNQRIFRQLAKKALQLTKDTEGQSFFFRLCTETCIDHFLSFKSLSSSFQKRAIHLIDSYAKLVAYMVRTESRDGETGKVAVGSRALSVMILLLSQHHETRGMNFNQKAFMRILSSLYAELSKIRNLVVHAGLLEAYSDALYMLQPNNFPGFAFSWLQLISHRTFMPQLLAGNDRQTGWMICEKLMLALLKFLGPLLDRNILEKSTRLFYRGTLRFLVVLLHDFPEFLCEHYMVFVQVIPHSCIQLRNLVLSAFPRVMHLPDPFTPDLNMDRIPEFKQEPLLVKSYIRELNTDFKSAIDKFVQDRNEAFHGLAQQQLITERPDTMGAFVLYIGSKTASSDESIEKLPAIIAYKRLLKVLPPEGCYALLNAIADQLRYPNSHTHFFSQAVLHLFATQPEEMKEQVTRVLLERLIVNRPHPWGLLATFIGLIKSPGFWDHEFIRCAPDIERLFDNVSRYIKRTA</sequence>
<dbReference type="PANTHER" id="PTHR13162:SF8">
    <property type="entry name" value="CCR4-NOT TRANSCRIPTION COMPLEX SUBUNIT 1"/>
    <property type="match status" value="1"/>
</dbReference>
<proteinExistence type="predicted"/>
<reference evidence="4" key="1">
    <citation type="submission" date="2013-08" db="EMBL/GenBank/DDBJ databases">
        <title>Gene expansion shapes genome architecture in the human pathogen Lichtheimia corymbifera: an evolutionary genomics analysis in the ancient terrestrial Mucorales (Mucoromycotina).</title>
        <authorList>
            <person name="Schwartze V.U."/>
            <person name="Winter S."/>
            <person name="Shelest E."/>
            <person name="Marcet-Houben M."/>
            <person name="Horn F."/>
            <person name="Wehner S."/>
            <person name="Hoffmann K."/>
            <person name="Riege K."/>
            <person name="Sammeth M."/>
            <person name="Nowrousian M."/>
            <person name="Valiante V."/>
            <person name="Linde J."/>
            <person name="Jacobsen I.D."/>
            <person name="Marz M."/>
            <person name="Brakhage A.A."/>
            <person name="Gabaldon T."/>
            <person name="Bocker S."/>
            <person name="Voigt K."/>
        </authorList>
    </citation>
    <scope>NUCLEOTIDE SEQUENCE [LARGE SCALE GENOMIC DNA]</scope>
    <source>
        <strain evidence="4">FSU 9682</strain>
    </source>
</reference>
<dbReference type="PANTHER" id="PTHR13162">
    <property type="entry name" value="CCR4-NOT TRANSCRIPTION COMPLEX"/>
    <property type="match status" value="1"/>
</dbReference>
<dbReference type="OrthoDB" id="1933107at2759"/>
<dbReference type="GO" id="GO:0000932">
    <property type="term" value="C:P-body"/>
    <property type="evidence" value="ECO:0007669"/>
    <property type="project" value="TreeGrafter"/>
</dbReference>
<feature type="domain" description="CCR4-NOT transcription complex subunit 1-like NOT1 connector" evidence="3">
    <location>
        <begin position="79"/>
        <end position="234"/>
    </location>
</feature>
<dbReference type="Pfam" id="PF25097">
    <property type="entry name" value="ARM_Cnot1"/>
    <property type="match status" value="1"/>
</dbReference>
<dbReference type="GO" id="GO:0030015">
    <property type="term" value="C:CCR4-NOT core complex"/>
    <property type="evidence" value="ECO:0007669"/>
    <property type="project" value="InterPro"/>
</dbReference>
<name>A0A068RZ20_9FUNG</name>
<evidence type="ECO:0000256" key="1">
    <source>
        <dbReference type="SAM" id="MobiDB-lite"/>
    </source>
</evidence>
<evidence type="ECO:0000259" key="3">
    <source>
        <dbReference type="Pfam" id="PF25097"/>
    </source>
</evidence>
<comment type="caution">
    <text evidence="4">The sequence shown here is derived from an EMBL/GenBank/DDBJ whole genome shotgun (WGS) entry which is preliminary data.</text>
</comment>
<dbReference type="Proteomes" id="UP000027586">
    <property type="component" value="Unassembled WGS sequence"/>
</dbReference>
<keyword evidence="5" id="KW-1185">Reference proteome</keyword>
<dbReference type="AlphaFoldDB" id="A0A068RZ20"/>
<evidence type="ECO:0000259" key="2">
    <source>
        <dbReference type="Pfam" id="PF04054"/>
    </source>
</evidence>
<dbReference type="InterPro" id="IPR040398">
    <property type="entry name" value="Not1"/>
</dbReference>
<dbReference type="EMBL" id="CBTN010000029">
    <property type="protein sequence ID" value="CDH55388.1"/>
    <property type="molecule type" value="Genomic_DNA"/>
</dbReference>
<evidence type="ECO:0000313" key="4">
    <source>
        <dbReference type="EMBL" id="CDH55388.1"/>
    </source>
</evidence>
<dbReference type="GO" id="GO:0060090">
    <property type="term" value="F:molecular adaptor activity"/>
    <property type="evidence" value="ECO:0007669"/>
    <property type="project" value="TreeGrafter"/>
</dbReference>
<dbReference type="GO" id="GO:0000288">
    <property type="term" value="P:nuclear-transcribed mRNA catabolic process, deadenylation-dependent decay"/>
    <property type="evidence" value="ECO:0007669"/>
    <property type="project" value="TreeGrafter"/>
</dbReference>
<dbReference type="Gene3D" id="1.25.40.790">
    <property type="match status" value="1"/>
</dbReference>
<organism evidence="4 5">
    <name type="scientific">Lichtheimia corymbifera JMRC:FSU:9682</name>
    <dbReference type="NCBI Taxonomy" id="1263082"/>
    <lineage>
        <taxon>Eukaryota</taxon>
        <taxon>Fungi</taxon>
        <taxon>Fungi incertae sedis</taxon>
        <taxon>Mucoromycota</taxon>
        <taxon>Mucoromycotina</taxon>
        <taxon>Mucoromycetes</taxon>
        <taxon>Mucorales</taxon>
        <taxon>Lichtheimiaceae</taxon>
        <taxon>Lichtheimia</taxon>
    </lineage>
</organism>
<dbReference type="Gene3D" id="1.25.40.800">
    <property type="match status" value="1"/>
</dbReference>
<protein>
    <submittedName>
        <fullName evidence="4">Ccr4-not transcription complex subunit 1-like</fullName>
    </submittedName>
</protein>
<dbReference type="GO" id="GO:0017148">
    <property type="term" value="P:negative regulation of translation"/>
    <property type="evidence" value="ECO:0007669"/>
    <property type="project" value="InterPro"/>
</dbReference>
<feature type="domain" description="CCR4-Not complex component Not1 C-terminal" evidence="2">
    <location>
        <begin position="399"/>
        <end position="722"/>
    </location>
</feature>
<dbReference type="InterPro" id="IPR055454">
    <property type="entry name" value="CNOT1-like_NOT1_connector"/>
</dbReference>
<dbReference type="STRING" id="1263082.A0A068RZ20"/>
<gene>
    <name evidence="4" type="ORF">LCOR_06531.1</name>
</gene>
<dbReference type="InterPro" id="IPR007196">
    <property type="entry name" value="CCR4-Not_Not1_C"/>
</dbReference>
<dbReference type="Pfam" id="PF04054">
    <property type="entry name" value="Not1"/>
    <property type="match status" value="1"/>
</dbReference>
<evidence type="ECO:0000313" key="5">
    <source>
        <dbReference type="Proteomes" id="UP000027586"/>
    </source>
</evidence>